<accession>A0A8J5CZT9</accession>
<organism evidence="10 11">
    <name type="scientific">Chionoecetes opilio</name>
    <name type="common">Atlantic snow crab</name>
    <name type="synonym">Cancer opilio</name>
    <dbReference type="NCBI Taxonomy" id="41210"/>
    <lineage>
        <taxon>Eukaryota</taxon>
        <taxon>Metazoa</taxon>
        <taxon>Ecdysozoa</taxon>
        <taxon>Arthropoda</taxon>
        <taxon>Crustacea</taxon>
        <taxon>Multicrustacea</taxon>
        <taxon>Malacostraca</taxon>
        <taxon>Eumalacostraca</taxon>
        <taxon>Eucarida</taxon>
        <taxon>Decapoda</taxon>
        <taxon>Pleocyemata</taxon>
        <taxon>Brachyura</taxon>
        <taxon>Eubrachyura</taxon>
        <taxon>Majoidea</taxon>
        <taxon>Majidae</taxon>
        <taxon>Chionoecetes</taxon>
    </lineage>
</organism>
<comment type="function">
    <text evidence="8">Component of the Mediator complex, a coactivator involved in the regulated transcription of nearly all RNA polymerase II-dependent genes. Mediator functions as a bridge to convey information from gene-specific regulatory proteins to the basal RNA polymerase II transcription machinery. Mediator is recruited to promoters by direct interactions with regulatory proteins and serves as a scaffold for the assembly of a functional preinitiation complex with RNA polymerase II and the general transcription factors.</text>
</comment>
<dbReference type="GO" id="GO:0000978">
    <property type="term" value="F:RNA polymerase II cis-regulatory region sequence-specific DNA binding"/>
    <property type="evidence" value="ECO:0007669"/>
    <property type="project" value="TreeGrafter"/>
</dbReference>
<evidence type="ECO:0000256" key="6">
    <source>
        <dbReference type="ARBA" id="ARBA00023163"/>
    </source>
</evidence>
<evidence type="ECO:0000256" key="2">
    <source>
        <dbReference type="ARBA" id="ARBA00005716"/>
    </source>
</evidence>
<evidence type="ECO:0000256" key="5">
    <source>
        <dbReference type="ARBA" id="ARBA00023159"/>
    </source>
</evidence>
<comment type="caution">
    <text evidence="10">The sequence shown here is derived from an EMBL/GenBank/DDBJ whole genome shotgun (WGS) entry which is preliminary data.</text>
</comment>
<evidence type="ECO:0000313" key="10">
    <source>
        <dbReference type="EMBL" id="KAG0727414.1"/>
    </source>
</evidence>
<dbReference type="GO" id="GO:0003712">
    <property type="term" value="F:transcription coregulator activity"/>
    <property type="evidence" value="ECO:0007669"/>
    <property type="project" value="InterPro"/>
</dbReference>
<dbReference type="Pfam" id="PF10232">
    <property type="entry name" value="Med8"/>
    <property type="match status" value="1"/>
</dbReference>
<keyword evidence="5 8" id="KW-0010">Activator</keyword>
<feature type="compositionally biased region" description="Pro residues" evidence="9">
    <location>
        <begin position="201"/>
        <end position="216"/>
    </location>
</feature>
<dbReference type="GO" id="GO:0070847">
    <property type="term" value="C:core mediator complex"/>
    <property type="evidence" value="ECO:0007669"/>
    <property type="project" value="TreeGrafter"/>
</dbReference>
<evidence type="ECO:0000256" key="1">
    <source>
        <dbReference type="ARBA" id="ARBA00004123"/>
    </source>
</evidence>
<feature type="region of interest" description="Disordered" evidence="9">
    <location>
        <begin position="195"/>
        <end position="218"/>
    </location>
</feature>
<keyword evidence="6 8" id="KW-0804">Transcription</keyword>
<dbReference type="OrthoDB" id="150687at2759"/>
<sequence length="241" mass="27078">MYGCFQREERVMDAVLDAILQRVVDIKGSLQELLVKTEREGEHGDWPSYLNSFSVISAQIYTLMKLLKNEKTPILRNYLSLPLQLNAESDEKLLVATEGRVPSFSHDFVPNMLRTKPDPDVEQKYQVLETKMVQINTDTAQKQINVHNKVVKHVLDLINQARDEWETETAARTSQPQTCSLNETQALVAALGTGKGFKMRPLPPGPSPTIQQPPPQITTSKAVSAVKTNIKAANSMHPYNR</sequence>
<dbReference type="GO" id="GO:0016592">
    <property type="term" value="C:mediator complex"/>
    <property type="evidence" value="ECO:0007669"/>
    <property type="project" value="InterPro"/>
</dbReference>
<comment type="subcellular location">
    <subcellularLocation>
        <location evidence="1 8">Nucleus</location>
    </subcellularLocation>
</comment>
<dbReference type="EMBL" id="JACEEZ010003422">
    <property type="protein sequence ID" value="KAG0727414.1"/>
    <property type="molecule type" value="Genomic_DNA"/>
</dbReference>
<dbReference type="PANTHER" id="PTHR13074:SF9">
    <property type="entry name" value="MEDIATOR OF RNA POLYMERASE II TRANSCRIPTION SUBUNIT 8"/>
    <property type="match status" value="1"/>
</dbReference>
<proteinExistence type="inferred from homology"/>
<dbReference type="Gene3D" id="1.20.58.1710">
    <property type="match status" value="1"/>
</dbReference>
<evidence type="ECO:0000256" key="8">
    <source>
        <dbReference type="RuleBase" id="RU364144"/>
    </source>
</evidence>
<reference evidence="10" key="1">
    <citation type="submission" date="2020-07" db="EMBL/GenBank/DDBJ databases">
        <title>The High-quality genome of the commercially important snow crab, Chionoecetes opilio.</title>
        <authorList>
            <person name="Jeong J.-H."/>
            <person name="Ryu S."/>
        </authorList>
    </citation>
    <scope>NUCLEOTIDE SEQUENCE</scope>
    <source>
        <strain evidence="10">MADBK_172401_WGS</strain>
        <tissue evidence="10">Digestive gland</tissue>
    </source>
</reference>
<gene>
    <name evidence="8 10" type="primary">MED8</name>
    <name evidence="10" type="ORF">GWK47_034723</name>
</gene>
<evidence type="ECO:0000256" key="3">
    <source>
        <dbReference type="ARBA" id="ARBA00011837"/>
    </source>
</evidence>
<evidence type="ECO:0000256" key="9">
    <source>
        <dbReference type="SAM" id="MobiDB-lite"/>
    </source>
</evidence>
<keyword evidence="11" id="KW-1185">Reference proteome</keyword>
<dbReference type="AlphaFoldDB" id="A0A8J5CZT9"/>
<keyword evidence="4 8" id="KW-0805">Transcription regulation</keyword>
<keyword evidence="7 8" id="KW-0539">Nucleus</keyword>
<dbReference type="InterPro" id="IPR019364">
    <property type="entry name" value="Mediatior_Med8_fun/met"/>
</dbReference>
<evidence type="ECO:0000256" key="4">
    <source>
        <dbReference type="ARBA" id="ARBA00023015"/>
    </source>
</evidence>
<evidence type="ECO:0000256" key="7">
    <source>
        <dbReference type="ARBA" id="ARBA00023242"/>
    </source>
</evidence>
<comment type="similarity">
    <text evidence="2 8">Belongs to the Mediator complex subunit 8 family.</text>
</comment>
<protein>
    <recommendedName>
        <fullName evidence="8">Mediator of RNA polymerase II transcription subunit 8</fullName>
    </recommendedName>
    <alternativeName>
        <fullName evidence="8">Mediator complex subunit 8</fullName>
    </alternativeName>
</protein>
<comment type="subunit">
    <text evidence="3 8">Component of the Mediator complex.</text>
</comment>
<dbReference type="Proteomes" id="UP000770661">
    <property type="component" value="Unassembled WGS sequence"/>
</dbReference>
<dbReference type="PANTHER" id="PTHR13074">
    <property type="entry name" value="MEDIATOR OF RNA POLYMERASE II TRANSCRIPTION SUBUNIT 8"/>
    <property type="match status" value="1"/>
</dbReference>
<name>A0A8J5CZT9_CHIOP</name>
<dbReference type="GO" id="GO:0006357">
    <property type="term" value="P:regulation of transcription by RNA polymerase II"/>
    <property type="evidence" value="ECO:0007669"/>
    <property type="project" value="InterPro"/>
</dbReference>
<evidence type="ECO:0000313" key="11">
    <source>
        <dbReference type="Proteomes" id="UP000770661"/>
    </source>
</evidence>